<evidence type="ECO:0000313" key="5">
    <source>
        <dbReference type="EMBL" id="KAH9829821.1"/>
    </source>
</evidence>
<dbReference type="GeneID" id="71998983"/>
<dbReference type="PROSITE" id="PS00061">
    <property type="entry name" value="ADH_SHORT"/>
    <property type="match status" value="1"/>
</dbReference>
<dbReference type="InterPro" id="IPR002347">
    <property type="entry name" value="SDR_fam"/>
</dbReference>
<dbReference type="RefSeq" id="XP_047773184.1">
    <property type="nucleotide sequence ID" value="XM_047918251.1"/>
</dbReference>
<gene>
    <name evidence="5" type="ORF">C8Q71DRAFT_389423</name>
</gene>
<dbReference type="InterPro" id="IPR020904">
    <property type="entry name" value="Sc_DH/Rdtase_CS"/>
</dbReference>
<keyword evidence="2" id="KW-0521">NADP</keyword>
<dbReference type="InterPro" id="IPR051911">
    <property type="entry name" value="SDR_oxidoreductase"/>
</dbReference>
<reference evidence="5 6" key="1">
    <citation type="journal article" date="2021" name="Environ. Microbiol.">
        <title>Gene family expansions and transcriptome signatures uncover fungal adaptations to wood decay.</title>
        <authorList>
            <person name="Hage H."/>
            <person name="Miyauchi S."/>
            <person name="Viragh M."/>
            <person name="Drula E."/>
            <person name="Min B."/>
            <person name="Chaduli D."/>
            <person name="Navarro D."/>
            <person name="Favel A."/>
            <person name="Norest M."/>
            <person name="Lesage-Meessen L."/>
            <person name="Balint B."/>
            <person name="Merenyi Z."/>
            <person name="de Eugenio L."/>
            <person name="Morin E."/>
            <person name="Martinez A.T."/>
            <person name="Baldrian P."/>
            <person name="Stursova M."/>
            <person name="Martinez M.J."/>
            <person name="Novotny C."/>
            <person name="Magnuson J.K."/>
            <person name="Spatafora J.W."/>
            <person name="Maurice S."/>
            <person name="Pangilinan J."/>
            <person name="Andreopoulos W."/>
            <person name="LaButti K."/>
            <person name="Hundley H."/>
            <person name="Na H."/>
            <person name="Kuo A."/>
            <person name="Barry K."/>
            <person name="Lipzen A."/>
            <person name="Henrissat B."/>
            <person name="Riley R."/>
            <person name="Ahrendt S."/>
            <person name="Nagy L.G."/>
            <person name="Grigoriev I.V."/>
            <person name="Martin F."/>
            <person name="Rosso M.N."/>
        </authorList>
    </citation>
    <scope>NUCLEOTIDE SEQUENCE [LARGE SCALE GENOMIC DNA]</scope>
    <source>
        <strain evidence="5 6">CIRM-BRFM 1785</strain>
    </source>
</reference>
<dbReference type="PANTHER" id="PTHR43976:SF16">
    <property type="entry name" value="SHORT-CHAIN DEHYDROGENASE_REDUCTASE FAMILY PROTEIN"/>
    <property type="match status" value="1"/>
</dbReference>
<dbReference type="CDD" id="cd05374">
    <property type="entry name" value="17beta-HSD-like_SDR_c"/>
    <property type="match status" value="1"/>
</dbReference>
<protein>
    <submittedName>
        <fullName evidence="5">NAD-P-binding protein</fullName>
    </submittedName>
</protein>
<dbReference type="Gene3D" id="3.40.50.720">
    <property type="entry name" value="NAD(P)-binding Rossmann-like Domain"/>
    <property type="match status" value="1"/>
</dbReference>
<dbReference type="Pfam" id="PF00106">
    <property type="entry name" value="adh_short"/>
    <property type="match status" value="1"/>
</dbReference>
<keyword evidence="3" id="KW-0560">Oxidoreductase</keyword>
<comment type="similarity">
    <text evidence="1 4">Belongs to the short-chain dehydrogenases/reductases (SDR) family.</text>
</comment>
<name>A0ABQ8JZP8_9APHY</name>
<dbReference type="PRINTS" id="PR00081">
    <property type="entry name" value="GDHRDH"/>
</dbReference>
<evidence type="ECO:0000256" key="3">
    <source>
        <dbReference type="ARBA" id="ARBA00023002"/>
    </source>
</evidence>
<keyword evidence="6" id="KW-1185">Reference proteome</keyword>
<evidence type="ECO:0000256" key="1">
    <source>
        <dbReference type="ARBA" id="ARBA00006484"/>
    </source>
</evidence>
<evidence type="ECO:0000256" key="2">
    <source>
        <dbReference type="ARBA" id="ARBA00022857"/>
    </source>
</evidence>
<dbReference type="PANTHER" id="PTHR43976">
    <property type="entry name" value="SHORT CHAIN DEHYDROGENASE"/>
    <property type="match status" value="1"/>
</dbReference>
<dbReference type="InterPro" id="IPR036291">
    <property type="entry name" value="NAD(P)-bd_dom_sf"/>
</dbReference>
<dbReference type="EMBL" id="JADCUA010000035">
    <property type="protein sequence ID" value="KAH9829821.1"/>
    <property type="molecule type" value="Genomic_DNA"/>
</dbReference>
<evidence type="ECO:0000256" key="4">
    <source>
        <dbReference type="RuleBase" id="RU000363"/>
    </source>
</evidence>
<dbReference type="SUPFAM" id="SSF51735">
    <property type="entry name" value="NAD(P)-binding Rossmann-fold domains"/>
    <property type="match status" value="1"/>
</dbReference>
<dbReference type="PRINTS" id="PR00080">
    <property type="entry name" value="SDRFAMILY"/>
</dbReference>
<organism evidence="5 6">
    <name type="scientific">Rhodofomes roseus</name>
    <dbReference type="NCBI Taxonomy" id="34475"/>
    <lineage>
        <taxon>Eukaryota</taxon>
        <taxon>Fungi</taxon>
        <taxon>Dikarya</taxon>
        <taxon>Basidiomycota</taxon>
        <taxon>Agaricomycotina</taxon>
        <taxon>Agaricomycetes</taxon>
        <taxon>Polyporales</taxon>
        <taxon>Rhodofomes</taxon>
    </lineage>
</organism>
<evidence type="ECO:0000313" key="6">
    <source>
        <dbReference type="Proteomes" id="UP000814176"/>
    </source>
</evidence>
<dbReference type="Proteomes" id="UP000814176">
    <property type="component" value="Unassembled WGS sequence"/>
</dbReference>
<proteinExistence type="inferred from homology"/>
<sequence>MSAPTEKVWLVTGANSGIGYAIALYALSQGDKVIGTVRSVSRFPETLKKAGGQPLVLDLSASDADIRRAGEESLKIFGRVDILVNNAGWGVIGPVEELDLDDIRASFQTMVFGVIALTQALLPHFRERKTGHILNVSSNGGFTGYAGWSAYSSAKAALDLFSECLSQEVAPFNIRVLIIMPGYFSTNFMQSASNVQKLKDSTVYTEPSQGFRTLEALPGSHVAAGQIGDVDKLAARVYEVVHGTGMAKGLVESQGGKREWLRVPLGPDCGERLLWKLEILKANAEAFEPIWRSTNIEPERLKFYPRG</sequence>
<comment type="caution">
    <text evidence="5">The sequence shown here is derived from an EMBL/GenBank/DDBJ whole genome shotgun (WGS) entry which is preliminary data.</text>
</comment>
<accession>A0ABQ8JZP8</accession>